<feature type="chain" id="PRO_5046226169" evidence="1">
    <location>
        <begin position="25"/>
        <end position="359"/>
    </location>
</feature>
<reference evidence="3 4" key="1">
    <citation type="submission" date="2020-08" db="EMBL/GenBank/DDBJ databases">
        <title>A Genomic Blueprint of the Chicken Gut Microbiome.</title>
        <authorList>
            <person name="Gilroy R."/>
            <person name="Ravi A."/>
            <person name="Getino M."/>
            <person name="Pursley I."/>
            <person name="Horton D.L."/>
            <person name="Alikhan N.-F."/>
            <person name="Baker D."/>
            <person name="Gharbi K."/>
            <person name="Hall N."/>
            <person name="Watson M."/>
            <person name="Adriaenssens E.M."/>
            <person name="Foster-Nyarko E."/>
            <person name="Jarju S."/>
            <person name="Secka A."/>
            <person name="Antonio M."/>
            <person name="Oren A."/>
            <person name="Chaudhuri R."/>
            <person name="La Ragione R.M."/>
            <person name="Hildebrand F."/>
            <person name="Pallen M.J."/>
        </authorList>
    </citation>
    <scope>NUCLEOTIDE SEQUENCE [LARGE SCALE GENOMIC DNA]</scope>
    <source>
        <strain evidence="3 4">Sa3CUA8</strain>
    </source>
</reference>
<feature type="signal peptide" evidence="1">
    <location>
        <begin position="1"/>
        <end position="24"/>
    </location>
</feature>
<evidence type="ECO:0000313" key="3">
    <source>
        <dbReference type="EMBL" id="MBD7909399.1"/>
    </source>
</evidence>
<dbReference type="Pfam" id="PF00395">
    <property type="entry name" value="SLH"/>
    <property type="match status" value="3"/>
</dbReference>
<dbReference type="Proteomes" id="UP000659496">
    <property type="component" value="Unassembled WGS sequence"/>
</dbReference>
<keyword evidence="4" id="KW-1185">Reference proteome</keyword>
<protein>
    <submittedName>
        <fullName evidence="3">S-layer homology domain-containing protein</fullName>
    </submittedName>
</protein>
<feature type="domain" description="SLH" evidence="2">
    <location>
        <begin position="148"/>
        <end position="206"/>
    </location>
</feature>
<dbReference type="PROSITE" id="PS51272">
    <property type="entry name" value="SLH"/>
    <property type="match status" value="3"/>
</dbReference>
<feature type="domain" description="SLH" evidence="2">
    <location>
        <begin position="84"/>
        <end position="147"/>
    </location>
</feature>
<dbReference type="EMBL" id="JACSQY010000012">
    <property type="protein sequence ID" value="MBD7909399.1"/>
    <property type="molecule type" value="Genomic_DNA"/>
</dbReference>
<evidence type="ECO:0000313" key="4">
    <source>
        <dbReference type="Proteomes" id="UP000659496"/>
    </source>
</evidence>
<feature type="domain" description="SLH" evidence="2">
    <location>
        <begin position="24"/>
        <end position="83"/>
    </location>
</feature>
<dbReference type="PANTHER" id="PTHR43308">
    <property type="entry name" value="OUTER MEMBRANE PROTEIN ALPHA-RELATED"/>
    <property type="match status" value="1"/>
</dbReference>
<evidence type="ECO:0000256" key="1">
    <source>
        <dbReference type="SAM" id="SignalP"/>
    </source>
</evidence>
<evidence type="ECO:0000259" key="2">
    <source>
        <dbReference type="PROSITE" id="PS51272"/>
    </source>
</evidence>
<dbReference type="InterPro" id="IPR001119">
    <property type="entry name" value="SLH_dom"/>
</dbReference>
<dbReference type="InterPro" id="IPR051465">
    <property type="entry name" value="Cell_Envelope_Struct_Comp"/>
</dbReference>
<accession>A0ABR8PMT2</accession>
<organism evidence="3 4">
    <name type="scientific">Sporosarcina gallistercoris</name>
    <dbReference type="NCBI Taxonomy" id="2762245"/>
    <lineage>
        <taxon>Bacteria</taxon>
        <taxon>Bacillati</taxon>
        <taxon>Bacillota</taxon>
        <taxon>Bacilli</taxon>
        <taxon>Bacillales</taxon>
        <taxon>Caryophanaceae</taxon>
        <taxon>Sporosarcina</taxon>
    </lineage>
</organism>
<dbReference type="RefSeq" id="WP_191691546.1">
    <property type="nucleotide sequence ID" value="NZ_JACSQY010000012.1"/>
</dbReference>
<sequence length="359" mass="39909">MKRFISGIAALALGLGLAVQPAAAASKFTDVTKTNQFQDEIQYLTGKKIISGFSNGTFKPKAEVTRGDAAIMIGRLKNLDGTKRPSKFKDVNKDSAASGYITSAVAKGYITGYADGTFRPNEILTRGDMAIILTRALDLRLGSMQSFSDVSDRMKASEAIYNIAGEFITGGYADGTFRPYDKVTREQFSAFLARALSPVYKQRTVNNDGFTYDMTKKYVFNVSGEELHVSYKNTSAKFGDLTYKGFFWEYKNTTTNKTQYVRYEQTKDAVYLEYPFSDANTELKLPVKVGKKWNPALSEEEFHTITGIGKTITTPYKKFTDAIEVTTETGNKKYFVKNIGQVKTVDKSGKVLSELKSIQ</sequence>
<keyword evidence="1" id="KW-0732">Signal</keyword>
<comment type="caution">
    <text evidence="3">The sequence shown here is derived from an EMBL/GenBank/DDBJ whole genome shotgun (WGS) entry which is preliminary data.</text>
</comment>
<dbReference type="PANTHER" id="PTHR43308:SF5">
    <property type="entry name" value="S-LAYER PROTEIN _ PEPTIDOGLYCAN ENDO-BETA-N-ACETYLGLUCOSAMINIDASE"/>
    <property type="match status" value="1"/>
</dbReference>
<name>A0ABR8PMT2_9BACL</name>
<proteinExistence type="predicted"/>
<gene>
    <name evidence="3" type="ORF">H9659_13765</name>
</gene>